<proteinExistence type="predicted"/>
<reference evidence="2 3" key="2">
    <citation type="submission" date="2018-11" db="EMBL/GenBank/DDBJ databases">
        <authorList>
            <consortium name="Pathogen Informatics"/>
        </authorList>
    </citation>
    <scope>NUCLEOTIDE SEQUENCE [LARGE SCALE GENOMIC DNA]</scope>
</reference>
<keyword evidence="1" id="KW-1133">Transmembrane helix</keyword>
<evidence type="ECO:0000313" key="4">
    <source>
        <dbReference type="WBParaSite" id="ASIM_0001486301-mRNA-1"/>
    </source>
</evidence>
<gene>
    <name evidence="2" type="ORF">ASIM_LOCUS14273</name>
</gene>
<evidence type="ECO:0000256" key="1">
    <source>
        <dbReference type="SAM" id="Phobius"/>
    </source>
</evidence>
<keyword evidence="3" id="KW-1185">Reference proteome</keyword>
<keyword evidence="1" id="KW-0472">Membrane</keyword>
<feature type="transmembrane region" description="Helical" evidence="1">
    <location>
        <begin position="81"/>
        <end position="98"/>
    </location>
</feature>
<name>A0A0M3K1V3_ANISI</name>
<dbReference type="AlphaFoldDB" id="A0A0M3K1V3"/>
<organism evidence="4">
    <name type="scientific">Anisakis simplex</name>
    <name type="common">Herring worm</name>
    <dbReference type="NCBI Taxonomy" id="6269"/>
    <lineage>
        <taxon>Eukaryota</taxon>
        <taxon>Metazoa</taxon>
        <taxon>Ecdysozoa</taxon>
        <taxon>Nematoda</taxon>
        <taxon>Chromadorea</taxon>
        <taxon>Rhabditida</taxon>
        <taxon>Spirurina</taxon>
        <taxon>Ascaridomorpha</taxon>
        <taxon>Ascaridoidea</taxon>
        <taxon>Anisakidae</taxon>
        <taxon>Anisakis</taxon>
        <taxon>Anisakis simplex complex</taxon>
    </lineage>
</organism>
<evidence type="ECO:0000313" key="3">
    <source>
        <dbReference type="Proteomes" id="UP000267096"/>
    </source>
</evidence>
<evidence type="ECO:0000313" key="2">
    <source>
        <dbReference type="EMBL" id="VDK51908.1"/>
    </source>
</evidence>
<sequence length="141" mass="15734">MGKLELLIVHANKGSQKVRDVGWTTTSEIDAEKSSVSSEELPYEETHEERVRRKTLEQEDIVRKVTLAEVPQAKPRLVRRYIVMCLLIGLCTLIALLTDDVLILAEITGSYPGVMVQNVIPSLIAIFGRRQVSSAFLLSLS</sequence>
<dbReference type="EMBL" id="UYRR01031681">
    <property type="protein sequence ID" value="VDK51908.1"/>
    <property type="molecule type" value="Genomic_DNA"/>
</dbReference>
<dbReference type="Proteomes" id="UP000267096">
    <property type="component" value="Unassembled WGS sequence"/>
</dbReference>
<reference evidence="4" key="1">
    <citation type="submission" date="2017-02" db="UniProtKB">
        <authorList>
            <consortium name="WormBaseParasite"/>
        </authorList>
    </citation>
    <scope>IDENTIFICATION</scope>
</reference>
<dbReference type="WBParaSite" id="ASIM_0001486301-mRNA-1">
    <property type="protein sequence ID" value="ASIM_0001486301-mRNA-1"/>
    <property type="gene ID" value="ASIM_0001486301"/>
</dbReference>
<keyword evidence="1" id="KW-0812">Transmembrane</keyword>
<accession>A0A0M3K1V3</accession>
<protein>
    <submittedName>
        <fullName evidence="4">MFS domain-containing protein</fullName>
    </submittedName>
</protein>